<feature type="coiled-coil region" evidence="1">
    <location>
        <begin position="15"/>
        <end position="56"/>
    </location>
</feature>
<proteinExistence type="predicted"/>
<comment type="caution">
    <text evidence="2">The sequence shown here is derived from an EMBL/GenBank/DDBJ whole genome shotgun (WGS) entry which is preliminary data.</text>
</comment>
<dbReference type="EMBL" id="JAIWYP010000005">
    <property type="protein sequence ID" value="KAH3827265.1"/>
    <property type="molecule type" value="Genomic_DNA"/>
</dbReference>
<protein>
    <submittedName>
        <fullName evidence="2">Uncharacterized protein</fullName>
    </submittedName>
</protein>
<reference evidence="2" key="1">
    <citation type="journal article" date="2019" name="bioRxiv">
        <title>The Genome of the Zebra Mussel, Dreissena polymorpha: A Resource for Invasive Species Research.</title>
        <authorList>
            <person name="McCartney M.A."/>
            <person name="Auch B."/>
            <person name="Kono T."/>
            <person name="Mallez S."/>
            <person name="Zhang Y."/>
            <person name="Obille A."/>
            <person name="Becker A."/>
            <person name="Abrahante J.E."/>
            <person name="Garbe J."/>
            <person name="Badalamenti J.P."/>
            <person name="Herman A."/>
            <person name="Mangelson H."/>
            <person name="Liachko I."/>
            <person name="Sullivan S."/>
            <person name="Sone E.D."/>
            <person name="Koren S."/>
            <person name="Silverstein K.A.T."/>
            <person name="Beckman K.B."/>
            <person name="Gohl D.M."/>
        </authorList>
    </citation>
    <scope>NUCLEOTIDE SEQUENCE</scope>
    <source>
        <strain evidence="2">Duluth1</strain>
        <tissue evidence="2">Whole animal</tissue>
    </source>
</reference>
<evidence type="ECO:0000313" key="3">
    <source>
        <dbReference type="Proteomes" id="UP000828390"/>
    </source>
</evidence>
<keyword evidence="3" id="KW-1185">Reference proteome</keyword>
<sequence>MFLCSFHLYCLHGQIEEERQAAESLRRQLQEYTDHITKLEQKLAQVGNNMVEQQTTV</sequence>
<keyword evidence="1" id="KW-0175">Coiled coil</keyword>
<evidence type="ECO:0000256" key="1">
    <source>
        <dbReference type="SAM" id="Coils"/>
    </source>
</evidence>
<reference evidence="2" key="2">
    <citation type="submission" date="2020-11" db="EMBL/GenBank/DDBJ databases">
        <authorList>
            <person name="McCartney M.A."/>
            <person name="Auch B."/>
            <person name="Kono T."/>
            <person name="Mallez S."/>
            <person name="Becker A."/>
            <person name="Gohl D.M."/>
            <person name="Silverstein K.A.T."/>
            <person name="Koren S."/>
            <person name="Bechman K.B."/>
            <person name="Herman A."/>
            <person name="Abrahante J.E."/>
            <person name="Garbe J."/>
        </authorList>
    </citation>
    <scope>NUCLEOTIDE SEQUENCE</scope>
    <source>
        <strain evidence="2">Duluth1</strain>
        <tissue evidence="2">Whole animal</tissue>
    </source>
</reference>
<dbReference type="Proteomes" id="UP000828390">
    <property type="component" value="Unassembled WGS sequence"/>
</dbReference>
<dbReference type="AlphaFoldDB" id="A0A9D4H483"/>
<evidence type="ECO:0000313" key="2">
    <source>
        <dbReference type="EMBL" id="KAH3827265.1"/>
    </source>
</evidence>
<gene>
    <name evidence="2" type="ORF">DPMN_129196</name>
</gene>
<accession>A0A9D4H483</accession>
<name>A0A9D4H483_DREPO</name>
<organism evidence="2 3">
    <name type="scientific">Dreissena polymorpha</name>
    <name type="common">Zebra mussel</name>
    <name type="synonym">Mytilus polymorpha</name>
    <dbReference type="NCBI Taxonomy" id="45954"/>
    <lineage>
        <taxon>Eukaryota</taxon>
        <taxon>Metazoa</taxon>
        <taxon>Spiralia</taxon>
        <taxon>Lophotrochozoa</taxon>
        <taxon>Mollusca</taxon>
        <taxon>Bivalvia</taxon>
        <taxon>Autobranchia</taxon>
        <taxon>Heteroconchia</taxon>
        <taxon>Euheterodonta</taxon>
        <taxon>Imparidentia</taxon>
        <taxon>Neoheterodontei</taxon>
        <taxon>Myida</taxon>
        <taxon>Dreissenoidea</taxon>
        <taxon>Dreissenidae</taxon>
        <taxon>Dreissena</taxon>
    </lineage>
</organism>